<evidence type="ECO:0000256" key="1">
    <source>
        <dbReference type="ARBA" id="ARBA00004141"/>
    </source>
</evidence>
<comment type="pathway">
    <text evidence="13">Cell wall biogenesis; peptidoglycan biosynthesis.</text>
</comment>
<dbReference type="GO" id="GO:0071555">
    <property type="term" value="P:cell wall organization"/>
    <property type="evidence" value="ECO:0007669"/>
    <property type="project" value="UniProtKB-KW"/>
</dbReference>
<dbReference type="Pfam" id="PF10555">
    <property type="entry name" value="MraY_sig1"/>
    <property type="match status" value="1"/>
</dbReference>
<feature type="transmembrane region" description="Helical" evidence="13">
    <location>
        <begin position="361"/>
        <end position="380"/>
    </location>
</feature>
<feature type="transmembrane region" description="Helical" evidence="13">
    <location>
        <begin position="66"/>
        <end position="90"/>
    </location>
</feature>
<dbReference type="GO" id="GO:0008963">
    <property type="term" value="F:phospho-N-acetylmuramoyl-pentapeptide-transferase activity"/>
    <property type="evidence" value="ECO:0007669"/>
    <property type="project" value="UniProtKB-UniRule"/>
</dbReference>
<dbReference type="RefSeq" id="WP_048595752.1">
    <property type="nucleotide sequence ID" value="NZ_CVLB01000003.1"/>
</dbReference>
<dbReference type="InterPro" id="IPR018480">
    <property type="entry name" value="PNAcMuramoyl-5peptid_Trfase_CS"/>
</dbReference>
<evidence type="ECO:0000256" key="11">
    <source>
        <dbReference type="ARBA" id="ARBA00023306"/>
    </source>
</evidence>
<keyword evidence="5 13" id="KW-0808">Transferase</keyword>
<evidence type="ECO:0000313" key="16">
    <source>
        <dbReference type="EMBL" id="CRF35106.1"/>
    </source>
</evidence>
<evidence type="ECO:0000256" key="13">
    <source>
        <dbReference type="HAMAP-Rule" id="MF_00038"/>
    </source>
</evidence>
<dbReference type="PANTHER" id="PTHR22926:SF5">
    <property type="entry name" value="PHOSPHO-N-ACETYLMURAMOYL-PENTAPEPTIDE-TRANSFERASE HOMOLOG"/>
    <property type="match status" value="1"/>
</dbReference>
<evidence type="ECO:0000256" key="15">
    <source>
        <dbReference type="PIRSR" id="PIRSR600715-1"/>
    </source>
</evidence>
<feature type="binding site" evidence="15">
    <location>
        <position position="214"/>
    </location>
    <ligand>
        <name>Mg(2+)</name>
        <dbReference type="ChEBI" id="CHEBI:18420"/>
    </ligand>
</feature>
<dbReference type="InterPro" id="IPR000715">
    <property type="entry name" value="Glycosyl_transferase_4"/>
</dbReference>
<dbReference type="OrthoDB" id="9805475at2"/>
<feature type="binding site" evidence="15">
    <location>
        <position position="289"/>
    </location>
    <ligand>
        <name>Mg(2+)</name>
        <dbReference type="ChEBI" id="CHEBI:18420"/>
    </ligand>
</feature>
<dbReference type="InterPro" id="IPR003524">
    <property type="entry name" value="PNAcMuramoyl-5peptid_Trfase"/>
</dbReference>
<keyword evidence="9 13" id="KW-1133">Transmembrane helix</keyword>
<comment type="function">
    <text evidence="13">Catalyzes the initial step of the lipid cycle reactions in the biosynthesis of the cell wall peptidoglycan: transfers peptidoglycan precursor phospho-MurNAc-pentapeptide from UDP-MurNAc-pentapeptide onto the lipid carrier undecaprenyl phosphate, yielding undecaprenyl-pyrophosphoryl-MurNAc-pentapeptide, known as lipid I.</text>
</comment>
<evidence type="ECO:0000256" key="6">
    <source>
        <dbReference type="ARBA" id="ARBA00022692"/>
    </source>
</evidence>
<feature type="transmembrane region" description="Helical" evidence="13">
    <location>
        <begin position="182"/>
        <end position="207"/>
    </location>
</feature>
<keyword evidence="6 13" id="KW-0812">Transmembrane</keyword>
<dbReference type="NCBIfam" id="TIGR00445">
    <property type="entry name" value="mraY"/>
    <property type="match status" value="1"/>
</dbReference>
<keyword evidence="12 13" id="KW-0961">Cell wall biogenesis/degradation</keyword>
<comment type="cofactor">
    <cofactor evidence="13 15">
        <name>Mg(2+)</name>
        <dbReference type="ChEBI" id="CHEBI:18420"/>
    </cofactor>
</comment>
<gene>
    <name evidence="13 16" type="primary">mraY</name>
    <name evidence="16" type="ORF">BRSU_2435</name>
</gene>
<evidence type="ECO:0000256" key="8">
    <source>
        <dbReference type="ARBA" id="ARBA00022984"/>
    </source>
</evidence>
<feature type="transmembrane region" description="Helical" evidence="13">
    <location>
        <begin position="22"/>
        <end position="45"/>
    </location>
</feature>
<dbReference type="UniPathway" id="UPA00219"/>
<evidence type="ECO:0000256" key="7">
    <source>
        <dbReference type="ARBA" id="ARBA00022960"/>
    </source>
</evidence>
<feature type="transmembrane region" description="Helical" evidence="13">
    <location>
        <begin position="134"/>
        <end position="151"/>
    </location>
</feature>
<feature type="transmembrane region" description="Helical" evidence="13">
    <location>
        <begin position="219"/>
        <end position="241"/>
    </location>
</feature>
<feature type="transmembrane region" description="Helical" evidence="13">
    <location>
        <begin position="261"/>
        <end position="278"/>
    </location>
</feature>
<keyword evidence="17" id="KW-1185">Reference proteome</keyword>
<name>A0A0G4K9V4_9SPIR</name>
<keyword evidence="10 13" id="KW-0472">Membrane</keyword>
<comment type="catalytic activity">
    <reaction evidence="13">
        <text>UDP-N-acetyl-alpha-D-muramoyl-L-alanyl-gamma-D-glutamyl-meso-2,6-diaminopimeloyl-D-alanyl-D-alanine + di-trans,octa-cis-undecaprenyl phosphate = di-trans,octa-cis-undecaprenyl diphospho-N-acetyl-alpha-D-muramoyl-L-alanyl-D-glutamyl-meso-2,6-diaminopimeloyl-D-alanyl-D-alanine + UMP</text>
        <dbReference type="Rhea" id="RHEA:28386"/>
        <dbReference type="ChEBI" id="CHEBI:57865"/>
        <dbReference type="ChEBI" id="CHEBI:60392"/>
        <dbReference type="ChEBI" id="CHEBI:61386"/>
        <dbReference type="ChEBI" id="CHEBI:61387"/>
        <dbReference type="EC" id="2.7.8.13"/>
    </reaction>
</comment>
<evidence type="ECO:0000256" key="9">
    <source>
        <dbReference type="ARBA" id="ARBA00022989"/>
    </source>
</evidence>
<dbReference type="EC" id="2.7.8.13" evidence="13 14"/>
<dbReference type="Pfam" id="PF00953">
    <property type="entry name" value="Glycos_transf_4"/>
    <property type="match status" value="1"/>
</dbReference>
<dbReference type="PROSITE" id="PS01347">
    <property type="entry name" value="MRAY_1"/>
    <property type="match status" value="1"/>
</dbReference>
<keyword evidence="4 13" id="KW-0132">Cell division</keyword>
<protein>
    <recommendedName>
        <fullName evidence="13 14">Phospho-N-acetylmuramoyl-pentapeptide-transferase</fullName>
        <ecNumber evidence="13 14">2.7.8.13</ecNumber>
    </recommendedName>
    <alternativeName>
        <fullName evidence="13">UDP-MurNAc-pentapeptide phosphotransferase</fullName>
    </alternativeName>
</protein>
<dbReference type="GO" id="GO:0005886">
    <property type="term" value="C:plasma membrane"/>
    <property type="evidence" value="ECO:0007669"/>
    <property type="project" value="UniProtKB-SubCell"/>
</dbReference>
<reference evidence="17" key="1">
    <citation type="submission" date="2015-04" db="EMBL/GenBank/DDBJ databases">
        <authorList>
            <person name="Mushtaq Mamoona"/>
        </authorList>
    </citation>
    <scope>NUCLEOTIDE SEQUENCE [LARGE SCALE GENOMIC DNA]</scope>
    <source>
        <strain evidence="17">AN4859/03</strain>
    </source>
</reference>
<keyword evidence="13" id="KW-1003">Cell membrane</keyword>
<evidence type="ECO:0000256" key="12">
    <source>
        <dbReference type="ARBA" id="ARBA00023316"/>
    </source>
</evidence>
<proteinExistence type="inferred from homology"/>
<feature type="transmembrane region" description="Helical" evidence="13">
    <location>
        <begin position="312"/>
        <end position="336"/>
    </location>
</feature>
<evidence type="ECO:0000256" key="4">
    <source>
        <dbReference type="ARBA" id="ARBA00022618"/>
    </source>
</evidence>
<evidence type="ECO:0000256" key="2">
    <source>
        <dbReference type="ARBA" id="ARBA00005583"/>
    </source>
</evidence>
<keyword evidence="3" id="KW-0997">Cell inner membrane</keyword>
<accession>A0A0G4K9V4</accession>
<dbReference type="GO" id="GO:0051992">
    <property type="term" value="F:UDP-N-acetylmuramoyl-L-alanyl-D-glutamyl-meso-2,6-diaminopimelyl-D-alanyl-D-alanine:undecaprenyl-phosphate transferase activity"/>
    <property type="evidence" value="ECO:0007669"/>
    <property type="project" value="RHEA"/>
</dbReference>
<evidence type="ECO:0000256" key="14">
    <source>
        <dbReference type="NCBIfam" id="TIGR00445"/>
    </source>
</evidence>
<feature type="transmembrane region" description="Helical" evidence="13">
    <location>
        <begin position="96"/>
        <end position="114"/>
    </location>
</feature>
<keyword evidence="11 13" id="KW-0131">Cell cycle</keyword>
<keyword evidence="13 15" id="KW-0460">Magnesium</keyword>
<dbReference type="GO" id="GO:0008360">
    <property type="term" value="P:regulation of cell shape"/>
    <property type="evidence" value="ECO:0007669"/>
    <property type="project" value="UniProtKB-KW"/>
</dbReference>
<dbReference type="PANTHER" id="PTHR22926">
    <property type="entry name" value="PHOSPHO-N-ACETYLMURAMOYL-PENTAPEPTIDE-TRANSFERASE"/>
    <property type="match status" value="1"/>
</dbReference>
<keyword evidence="7 13" id="KW-0133">Cell shape</keyword>
<comment type="similarity">
    <text evidence="2 13">Belongs to the glycosyltransferase 4 family. MraY subfamily.</text>
</comment>
<dbReference type="AlphaFoldDB" id="A0A0G4K9V4"/>
<sequence>MLYQIFYPLRESFFGFNLFRYITFRTAGAVATALILVLLFAPNIIEKLRKLNFGQVVRDDGPETHLVKTGTPTMGGIFIVGSILISVLLWAELDNLKIILLTLSLVILSIAGFLDDFLKIKYKNSKGLPGKYKIFFQTFVGIIIGVYLYYFDKSTFLMTFELNQGIGVLEAVKVAQVPSSTIFLPFASTIYIDLKILYIPFATFVVVSMSNAVNLTDGLDGLAIGLLIIMSMALAVLSYVSGNSLIATYLKIPFISDAGEVTVFVGALIGAGLGFLWFNAHPAQVFMGDVGSLSLGGVLGIIALFIKHELLLVIIGAVYVAEALSVVLQVFSYKFFNKKRIFKMAPLHHHFEKSGWKETQVVFRFYIIGIIMALIGIATLKIR</sequence>
<comment type="subcellular location">
    <subcellularLocation>
        <location evidence="13">Cell membrane</location>
        <topology evidence="13">Multi-pass membrane protein</topology>
    </subcellularLocation>
    <subcellularLocation>
        <location evidence="1">Membrane</location>
        <topology evidence="1">Multi-pass membrane protein</topology>
    </subcellularLocation>
</comment>
<keyword evidence="13 15" id="KW-0479">Metal-binding</keyword>
<dbReference type="EMBL" id="CVLB01000003">
    <property type="protein sequence ID" value="CRF35106.1"/>
    <property type="molecule type" value="Genomic_DNA"/>
</dbReference>
<dbReference type="GO" id="GO:0051301">
    <property type="term" value="P:cell division"/>
    <property type="evidence" value="ECO:0007669"/>
    <property type="project" value="UniProtKB-KW"/>
</dbReference>
<dbReference type="PROSITE" id="PS01348">
    <property type="entry name" value="MRAY_2"/>
    <property type="match status" value="1"/>
</dbReference>
<feature type="transmembrane region" description="Helical" evidence="13">
    <location>
        <begin position="285"/>
        <end position="306"/>
    </location>
</feature>
<organism evidence="16 17">
    <name type="scientific">Brachyspira suanatina</name>
    <dbReference type="NCBI Taxonomy" id="381802"/>
    <lineage>
        <taxon>Bacteria</taxon>
        <taxon>Pseudomonadati</taxon>
        <taxon>Spirochaetota</taxon>
        <taxon>Spirochaetia</taxon>
        <taxon>Brachyspirales</taxon>
        <taxon>Brachyspiraceae</taxon>
        <taxon>Brachyspira</taxon>
    </lineage>
</organism>
<evidence type="ECO:0000313" key="17">
    <source>
        <dbReference type="Proteomes" id="UP000043763"/>
    </source>
</evidence>
<dbReference type="GO" id="GO:0009252">
    <property type="term" value="P:peptidoglycan biosynthetic process"/>
    <property type="evidence" value="ECO:0007669"/>
    <property type="project" value="UniProtKB-UniRule"/>
</dbReference>
<dbReference type="Proteomes" id="UP000043763">
    <property type="component" value="Unassembled WGS sequence"/>
</dbReference>
<dbReference type="CDD" id="cd06852">
    <property type="entry name" value="GT_MraY"/>
    <property type="match status" value="1"/>
</dbReference>
<evidence type="ECO:0000256" key="3">
    <source>
        <dbReference type="ARBA" id="ARBA00022519"/>
    </source>
</evidence>
<evidence type="ECO:0000256" key="5">
    <source>
        <dbReference type="ARBA" id="ARBA00022679"/>
    </source>
</evidence>
<evidence type="ECO:0000256" key="10">
    <source>
        <dbReference type="ARBA" id="ARBA00023136"/>
    </source>
</evidence>
<keyword evidence="8 13" id="KW-0573">Peptidoglycan synthesis</keyword>
<dbReference type="GO" id="GO:0046872">
    <property type="term" value="F:metal ion binding"/>
    <property type="evidence" value="ECO:0007669"/>
    <property type="project" value="UniProtKB-KW"/>
</dbReference>
<dbReference type="HAMAP" id="MF_00038">
    <property type="entry name" value="MraY"/>
    <property type="match status" value="1"/>
</dbReference>